<name>A0ABW7QGY9_9ACTN</name>
<gene>
    <name evidence="1" type="ORF">ACH4F9_00745</name>
</gene>
<organism evidence="1 2">
    <name type="scientific">Streptomyces longisporoflavus</name>
    <dbReference type="NCBI Taxonomy" id="28044"/>
    <lineage>
        <taxon>Bacteria</taxon>
        <taxon>Bacillati</taxon>
        <taxon>Actinomycetota</taxon>
        <taxon>Actinomycetes</taxon>
        <taxon>Kitasatosporales</taxon>
        <taxon>Streptomycetaceae</taxon>
        <taxon>Streptomyces</taxon>
    </lineage>
</organism>
<dbReference type="Proteomes" id="UP001610818">
    <property type="component" value="Unassembled WGS sequence"/>
</dbReference>
<reference evidence="1 2" key="1">
    <citation type="submission" date="2024-10" db="EMBL/GenBank/DDBJ databases">
        <title>The Natural Products Discovery Center: Release of the First 8490 Sequenced Strains for Exploring Actinobacteria Biosynthetic Diversity.</title>
        <authorList>
            <person name="Kalkreuter E."/>
            <person name="Kautsar S.A."/>
            <person name="Yang D."/>
            <person name="Bader C.D."/>
            <person name="Teijaro C.N."/>
            <person name="Fluegel L."/>
            <person name="Davis C.M."/>
            <person name="Simpson J.R."/>
            <person name="Lauterbach L."/>
            <person name="Steele A.D."/>
            <person name="Gui C."/>
            <person name="Meng S."/>
            <person name="Li G."/>
            <person name="Viehrig K."/>
            <person name="Ye F."/>
            <person name="Su P."/>
            <person name="Kiefer A.F."/>
            <person name="Nichols A."/>
            <person name="Cepeda A.J."/>
            <person name="Yan W."/>
            <person name="Fan B."/>
            <person name="Jiang Y."/>
            <person name="Adhikari A."/>
            <person name="Zheng C.-J."/>
            <person name="Schuster L."/>
            <person name="Cowan T.M."/>
            <person name="Smanski M.J."/>
            <person name="Chevrette M.G."/>
            <person name="De Carvalho L.P.S."/>
            <person name="Shen B."/>
        </authorList>
    </citation>
    <scope>NUCLEOTIDE SEQUENCE [LARGE SCALE GENOMIC DNA]</scope>
    <source>
        <strain evidence="1 2">NPDC017990</strain>
    </source>
</reference>
<comment type="caution">
    <text evidence="1">The sequence shown here is derived from an EMBL/GenBank/DDBJ whole genome shotgun (WGS) entry which is preliminary data.</text>
</comment>
<evidence type="ECO:0000313" key="1">
    <source>
        <dbReference type="EMBL" id="MFH8543519.1"/>
    </source>
</evidence>
<proteinExistence type="predicted"/>
<keyword evidence="2" id="KW-1185">Reference proteome</keyword>
<sequence>MEKDDLVQSSRYLMHEALGGLTEEAITHNLTVLKAGIATEHLLKGYLCTIHPSLITDARDLPSLLHAAGRGELTTKPLALIKTIGIVDAYKRVYEILGKERLTLAPAQFQDIADARNGVAHLAVSSSESVERLLSLVIKIADTLLAEMKENSDSFWEDYAPVRLKILEENRKADLIIIAALKTKARKTVEERFGGRNNERREAAITAAAQYCGVRGTGAVQRKCPACSYTGWLGGDLTTALHDEKQPEVVLVTDSFKCSVCGFVLRGPMLQHIDDWLMDIPMGSAATFVYADGTTHEDLWLALVAEENAANWDEEQRRRLAEEEILRAQMGAD</sequence>
<dbReference type="RefSeq" id="WP_397706783.1">
    <property type="nucleotide sequence ID" value="NZ_JBIRGN010000001.1"/>
</dbReference>
<protein>
    <submittedName>
        <fullName evidence="1">Uncharacterized protein</fullName>
    </submittedName>
</protein>
<evidence type="ECO:0000313" key="2">
    <source>
        <dbReference type="Proteomes" id="UP001610818"/>
    </source>
</evidence>
<accession>A0ABW7QGY9</accession>
<dbReference type="EMBL" id="JBIRGQ010000001">
    <property type="protein sequence ID" value="MFH8543519.1"/>
    <property type="molecule type" value="Genomic_DNA"/>
</dbReference>